<dbReference type="Proteomes" id="UP001236369">
    <property type="component" value="Unassembled WGS sequence"/>
</dbReference>
<sequence>MVDAGMLDERDPALSDEAHDGSKSGPSQPTRCDQSADGAAPRLGNEPLDSGVVVRVRAAAGVMQECGVVNDVTRKVGVGDGQDAVGKPPRKLAGHELARLPETLAHGPRHRLHRNCELAPVRQRREKVEGVSVLDAGGVTVCDGSGLLPQVGDLWMRQEEERGFPL</sequence>
<feature type="compositionally biased region" description="Basic and acidic residues" evidence="1">
    <location>
        <begin position="7"/>
        <end position="22"/>
    </location>
</feature>
<comment type="caution">
    <text evidence="2">The sequence shown here is derived from an EMBL/GenBank/DDBJ whole genome shotgun (WGS) entry which is preliminary data.</text>
</comment>
<feature type="compositionally biased region" description="Polar residues" evidence="1">
    <location>
        <begin position="24"/>
        <end position="33"/>
    </location>
</feature>
<dbReference type="EMBL" id="JAUSVV010000002">
    <property type="protein sequence ID" value="MDQ0441844.1"/>
    <property type="molecule type" value="Genomic_DNA"/>
</dbReference>
<reference evidence="2 3" key="1">
    <citation type="submission" date="2023-07" db="EMBL/GenBank/DDBJ databases">
        <title>Genomic Encyclopedia of Type Strains, Phase IV (KMG-IV): sequencing the most valuable type-strain genomes for metagenomic binning, comparative biology and taxonomic classification.</title>
        <authorList>
            <person name="Goeker M."/>
        </authorList>
    </citation>
    <scope>NUCLEOTIDE SEQUENCE [LARGE SCALE GENOMIC DNA]</scope>
    <source>
        <strain evidence="2 3">DSM 19562</strain>
    </source>
</reference>
<organism evidence="2 3">
    <name type="scientific">Methylobacterium persicinum</name>
    <dbReference type="NCBI Taxonomy" id="374426"/>
    <lineage>
        <taxon>Bacteria</taxon>
        <taxon>Pseudomonadati</taxon>
        <taxon>Pseudomonadota</taxon>
        <taxon>Alphaproteobacteria</taxon>
        <taxon>Hyphomicrobiales</taxon>
        <taxon>Methylobacteriaceae</taxon>
        <taxon>Methylobacterium</taxon>
    </lineage>
</organism>
<accession>A0ABU0HHN7</accession>
<proteinExistence type="predicted"/>
<name>A0ABU0HHN7_9HYPH</name>
<evidence type="ECO:0000313" key="2">
    <source>
        <dbReference type="EMBL" id="MDQ0441844.1"/>
    </source>
</evidence>
<evidence type="ECO:0000313" key="3">
    <source>
        <dbReference type="Proteomes" id="UP001236369"/>
    </source>
</evidence>
<protein>
    <submittedName>
        <fullName evidence="2">Uncharacterized protein</fullName>
    </submittedName>
</protein>
<gene>
    <name evidence="2" type="ORF">QO016_001327</name>
</gene>
<feature type="region of interest" description="Disordered" evidence="1">
    <location>
        <begin position="1"/>
        <end position="47"/>
    </location>
</feature>
<evidence type="ECO:0000256" key="1">
    <source>
        <dbReference type="SAM" id="MobiDB-lite"/>
    </source>
</evidence>
<keyword evidence="3" id="KW-1185">Reference proteome</keyword>